<dbReference type="FunFam" id="2.10.25.10:FF:000454">
    <property type="entry name" value="Laminin subunit alpha 1"/>
    <property type="match status" value="1"/>
</dbReference>
<evidence type="ECO:0000256" key="12">
    <source>
        <dbReference type="ARBA" id="ARBA00063580"/>
    </source>
</evidence>
<dbReference type="GO" id="GO:0030155">
    <property type="term" value="P:regulation of cell adhesion"/>
    <property type="evidence" value="ECO:0007669"/>
    <property type="project" value="InterPro"/>
</dbReference>
<evidence type="ECO:0000256" key="20">
    <source>
        <dbReference type="SAM" id="SignalP"/>
    </source>
</evidence>
<dbReference type="Pfam" id="PF00055">
    <property type="entry name" value="Laminin_N"/>
    <property type="match status" value="1"/>
</dbReference>
<dbReference type="PROSITE" id="PS50027">
    <property type="entry name" value="EGF_LAM_2"/>
    <property type="match status" value="9"/>
</dbReference>
<dbReference type="FunFam" id="2.10.25.10:FF:000084">
    <property type="entry name" value="Laminin subunit alpha 3"/>
    <property type="match status" value="1"/>
</dbReference>
<evidence type="ECO:0000256" key="10">
    <source>
        <dbReference type="ARBA" id="ARBA00023180"/>
    </source>
</evidence>
<dbReference type="SUPFAM" id="SSF49899">
    <property type="entry name" value="Concanavalin A-like lectins/glucanases"/>
    <property type="match status" value="2"/>
</dbReference>
<feature type="domain" description="Laminin EGF-like" evidence="22">
    <location>
        <begin position="495"/>
        <end position="537"/>
    </location>
</feature>
<evidence type="ECO:0000259" key="22">
    <source>
        <dbReference type="PROSITE" id="PS50027"/>
    </source>
</evidence>
<feature type="disulfide bond" evidence="17">
    <location>
        <begin position="1255"/>
        <end position="1264"/>
    </location>
</feature>
<dbReference type="FunFam" id="2.10.25.10:FF:000209">
    <property type="entry name" value="Laminin subunit alpha 5"/>
    <property type="match status" value="1"/>
</dbReference>
<evidence type="ECO:0000256" key="8">
    <source>
        <dbReference type="ARBA" id="ARBA00023054"/>
    </source>
</evidence>
<evidence type="ECO:0000256" key="16">
    <source>
        <dbReference type="ARBA" id="ARBA00081617"/>
    </source>
</evidence>
<feature type="coiled-coil region" evidence="18">
    <location>
        <begin position="1954"/>
        <end position="1995"/>
    </location>
</feature>
<feature type="domain" description="Laminin G" evidence="21">
    <location>
        <begin position="2459"/>
        <end position="2636"/>
    </location>
</feature>
<dbReference type="SMART" id="SM00180">
    <property type="entry name" value="EGF_Lam"/>
    <property type="match status" value="15"/>
</dbReference>
<keyword evidence="5" id="KW-0677">Repeat</keyword>
<dbReference type="PRINTS" id="PR00011">
    <property type="entry name" value="EGFLAMININ"/>
</dbReference>
<dbReference type="Proteomes" id="UP000694426">
    <property type="component" value="Unplaced"/>
</dbReference>
<feature type="compositionally biased region" description="Low complexity" evidence="19">
    <location>
        <begin position="2420"/>
        <end position="2445"/>
    </location>
</feature>
<dbReference type="SMART" id="SM00136">
    <property type="entry name" value="LamNT"/>
    <property type="match status" value="1"/>
</dbReference>
<feature type="region of interest" description="Disordered" evidence="19">
    <location>
        <begin position="2420"/>
        <end position="2467"/>
    </location>
</feature>
<dbReference type="Pfam" id="PF06008">
    <property type="entry name" value="Laminin_I"/>
    <property type="match status" value="1"/>
</dbReference>
<dbReference type="PROSITE" id="PS50025">
    <property type="entry name" value="LAM_G_DOMAIN"/>
    <property type="match status" value="2"/>
</dbReference>
<evidence type="ECO:0000256" key="5">
    <source>
        <dbReference type="ARBA" id="ARBA00022737"/>
    </source>
</evidence>
<evidence type="ECO:0000259" key="24">
    <source>
        <dbReference type="PROSITE" id="PS51117"/>
    </source>
</evidence>
<keyword evidence="7" id="KW-0130">Cell adhesion</keyword>
<feature type="domain" description="Laminin EGF-like" evidence="22">
    <location>
        <begin position="538"/>
        <end position="583"/>
    </location>
</feature>
<dbReference type="GO" id="GO:0009887">
    <property type="term" value="P:animal organ morphogenesis"/>
    <property type="evidence" value="ECO:0007669"/>
    <property type="project" value="TreeGrafter"/>
</dbReference>
<feature type="compositionally biased region" description="Pro residues" evidence="19">
    <location>
        <begin position="2339"/>
        <end position="2351"/>
    </location>
</feature>
<keyword evidence="2" id="KW-0964">Secreted</keyword>
<feature type="disulfide bond" evidence="17">
    <location>
        <begin position="495"/>
        <end position="507"/>
    </location>
</feature>
<evidence type="ECO:0000256" key="11">
    <source>
        <dbReference type="ARBA" id="ARBA00023292"/>
    </source>
</evidence>
<dbReference type="Gene3D" id="2.60.120.260">
    <property type="entry name" value="Galactose-binding domain-like"/>
    <property type="match status" value="1"/>
</dbReference>
<feature type="disulfide bond" evidence="17">
    <location>
        <begin position="538"/>
        <end position="550"/>
    </location>
</feature>
<dbReference type="PANTHER" id="PTHR10574">
    <property type="entry name" value="NETRIN/LAMININ-RELATED"/>
    <property type="match status" value="1"/>
</dbReference>
<dbReference type="SUPFAM" id="SSF57196">
    <property type="entry name" value="EGF/Laminin"/>
    <property type="match status" value="10"/>
</dbReference>
<proteinExistence type="predicted"/>
<keyword evidence="3" id="KW-0272">Extracellular matrix</keyword>
<dbReference type="GO" id="GO:0048732">
    <property type="term" value="P:gland development"/>
    <property type="evidence" value="ECO:0007669"/>
    <property type="project" value="UniProtKB-ARBA"/>
</dbReference>
<dbReference type="InterPro" id="IPR008211">
    <property type="entry name" value="Laminin_N"/>
</dbReference>
<keyword evidence="9 17" id="KW-1015">Disulfide bond</keyword>
<feature type="disulfide bond" evidence="17">
    <location>
        <begin position="452"/>
        <end position="461"/>
    </location>
</feature>
<dbReference type="GO" id="GO:0035239">
    <property type="term" value="P:tube morphogenesis"/>
    <property type="evidence" value="ECO:0007669"/>
    <property type="project" value="UniProtKB-ARBA"/>
</dbReference>
<dbReference type="GO" id="GO:0045202">
    <property type="term" value="C:synapse"/>
    <property type="evidence" value="ECO:0007669"/>
    <property type="project" value="UniProtKB-ARBA"/>
</dbReference>
<dbReference type="FunFam" id="2.60.120.260:FF:000022">
    <property type="entry name" value="Laminin subunit alpha 5"/>
    <property type="match status" value="1"/>
</dbReference>
<dbReference type="InterPro" id="IPR013320">
    <property type="entry name" value="ConA-like_dom_sf"/>
</dbReference>
<dbReference type="GeneTree" id="ENSGT00940000156537"/>
<evidence type="ECO:0000259" key="23">
    <source>
        <dbReference type="PROSITE" id="PS51115"/>
    </source>
</evidence>
<feature type="disulfide bond" evidence="17">
    <location>
        <begin position="1613"/>
        <end position="1622"/>
    </location>
</feature>
<keyword evidence="11 17" id="KW-0424">Laminin EGF-like domain</keyword>
<keyword evidence="8 18" id="KW-0175">Coiled coil</keyword>
<evidence type="ECO:0000256" key="15">
    <source>
        <dbReference type="ARBA" id="ARBA00078366"/>
    </source>
</evidence>
<feature type="domain" description="Laminin G" evidence="21">
    <location>
        <begin position="2043"/>
        <end position="2228"/>
    </location>
</feature>
<dbReference type="Gene3D" id="2.10.25.10">
    <property type="entry name" value="Laminin"/>
    <property type="match status" value="11"/>
</dbReference>
<dbReference type="InterPro" id="IPR000742">
    <property type="entry name" value="EGF"/>
</dbReference>
<protein>
    <recommendedName>
        <fullName evidence="13">Laminin subunit alpha-5</fullName>
    </recommendedName>
    <alternativeName>
        <fullName evidence="14">Laminin-10 subunit alpha</fullName>
    </alternativeName>
    <alternativeName>
        <fullName evidence="16">Laminin-11 subunit alpha</fullName>
    </alternativeName>
    <alternativeName>
        <fullName evidence="15">Laminin-15 subunit alpha</fullName>
    </alternativeName>
</protein>
<dbReference type="FunFam" id="2.10.25.10:FF:000069">
    <property type="entry name" value="Laminin subunit alpha 1"/>
    <property type="match status" value="1"/>
</dbReference>
<dbReference type="GO" id="GO:0045995">
    <property type="term" value="P:regulation of embryonic development"/>
    <property type="evidence" value="ECO:0007669"/>
    <property type="project" value="InterPro"/>
</dbReference>
<dbReference type="InterPro" id="IPR009254">
    <property type="entry name" value="Laminin_aI"/>
</dbReference>
<feature type="disulfide bond" evidence="17">
    <location>
        <begin position="652"/>
        <end position="661"/>
    </location>
</feature>
<sequence length="2764" mass="302130">MAREAERGGERPGGPLRGLLGLLLVVVVPSAAASPAASFPGDVNGHSLHPPYFNLAEGTRISATATCGEEAAAGGGSRRAVEDLYCKLVGGPLAGGDPNQTIQGQYCDICSSANSNKAHPITNAIDGTERWWQSPPLSRGLEFNQVNVTLDLGQLFHVAYVLIKFANSPRPDLWVLERSTDFGLTYEPWQYFASSKRDCIEKFGLHTVDRITKDDHAICTTEYSRIVPLENGEIVVSLVNGRPGAMNFSYSPLLRNFTKATNIRLRFLQTNTLLGHLMGKALRDPTVTRRYYYSIKDISIGGRCVCHGHADVCDAKDPNDPYRYCDCQHNTCGGSCDRCCPGFNQFPWKPATADSANECQPCNCNGHAYDCYYDPEVDRHKASKSREDRYEGGGVCIDCQHHTTGINCERCIPGYYRSPDHPIDSPYICYRCNCESDFTDGTCEDLTGRCYCKPNYTGEHCDACAEGYLDFPHCYRKCFPVLPEQSRRFLSLAVCGCSAVGTLPGGCDSSGRCFCRPEFAGPRCEQCSAGYHSYPHSCQCSREGSLHSTCDQETGQCSCRPKVTGLRCDSCVPGAYGFPHCEGSPLLLLGTGTLGSCACRAYVEGPACDRCKPLYWNLTPENPYGCTSCKCDTRGTISGIAECQQGDGQCFCKPNTCGQFCSTCKDGYFSMENANYFGCQGCRCDVGGSLGPSCEERSGACRCRQSTRGPTCTQPARDHYFPDLHHLKFELEEGTTPAGRAVRFGYNPLEFEGFSWRGYAQMSSIQNKIRVTVDVKEAELYLFHVILRYINSGGATVYGKITAYQPRRREQTKQIVFAPSTEPAFVTVPQNSFGEPFVLNPNTWSLVVEAEGVLLDYLVLLPSSYYEAPILQLKVTEPCTYQPAPEQGLYQGRRGSKQGPACCALAEVSDEGGVQCAGGGLQSCCGLHKVYLVPAAQFTMEFVEPKVHCISVHGFRVKVSVTKSPLQASDLILFIYFFSLCSRVWGQDAVVFNSRIQNLGRYAFILHYYQPNHPTFPVEVLINGGRIWQGQTNATFCPHGYGCRSLVVSEDQIILDVTDNDLTVVVQVPEGKQLWLDYILVVPEDSYSSQYLQEEPLDKSYDFISSCGINSFYINPSTSSRFCRDSAISLSLFYNNGAQPCQCHEAGARGSQCEPFGGQCPCKSNVIGRECSRCATGYWGFPNCRPCDCGTRLCDEVTGQCICPPHTLKPECVVCEPQTFGCHPLIGCEDCNCSRPGVQELTEPGCDVDSGQCRCKPNVIGRQCDLCAPGYYHYPNCQRCDCHPAGTEASTCDPVTGQCHCKENVEGPRCDQCRLGTFSLDASNPKGCTKCFCFGATDRCRSAEKYRAEVRGLPELTDELCSHLPGSLLPRGLHPVLILTLWKIGCEGGYLCLTAPISHFQPLFLVPGASSGGKMSIMFLEGSYPSPGGVHEGQLQLVEGNFRHTETHNPVSREELMMVLANLEQLQIRALFSQLSSSVSLRRVVLEIATDTATGVQASNVELCFCPANYQGDSCQECAPGYYRDTKGLFLGKCIPCHCNGHSDQCLPGSGICLNCQHNTEGDHCEQCKDGYVGSHSAEGSLQCVGCPCPLSVASNNFAVGCVRKGSNMQCLCKPGYAGPNCERCAPGYYGNPLVIGSSCQPCDCKCECRGGSCDPRTGECTCSNGLTGKQCDICMHDYEIPVANGPDSMRCEGLCPAVLGNEGREAPGEVLHRVKSEFHSHWESNQDLVSSIQDRLAQHSSQLMDLRDALNEAVNKTRQTEDLNSLNRNNLEESQVDLHHIYSFCPAAYEKLAALLDGAKLPLTERVKKFSPASSKIPIVEQAEEHARLLSELAKNLSRLWAEVADHNVLWAGLRPNMLSMCLYVSLIAAIKGTLQTAKDKLANLRTKKEQLLNQLQSVQDMLGRDQGLSWVGTGALCLFSQVQAVSQDCFLSSPGHLRDFPPVFPEDTKEAIQKAKAAATEANETASRVEDTLSTMRKNLDEWKDKYGGLRNEDLNRAVQDARKSGECSSCLAAGAESSASQCLDRSVLRDRAFRSCVKVPMKFNGSSGVQVRMPSNLQDLAAYTSLKFYIQNPEPRSRQRRQDGAEEGRFVLYLGSREATGDYLGIVLKDHKVQWVYKLGNEEPASLTVDEEIGEQFATISINRHTVHETKGDSVAKGEQGLLNLDPHNVVFYVGGYPSSFTPPPTLRYPNYRGCLELDTLNEEVVSLYNFQHTFQLDTTAEKPCARSKSTGDPWLTDGSYFDGTGYAEIKFESQFGTTKRFEQEIRVVSYNGILFFLENQAGARSSREPPRLREWAGAIGKRGLWKWQSMAGPTMWPSTVTPVGMCPGGVRGPRGQPPRGPAQPSPLLPARVRLYVDDELQDTTAGARPSRRQRRQDGRLLFQLGGSPEPGALSNLTGCIGNVFVKRGSASCPTQLGAPSALGAPRAAAGSLRRSRPPSARGEARSVPTPRTLSPKNRRSESGGSLQLWAGRVLPSPPCPCRSHFSLEVRLNSSNGLLFYVAGKRGTFMALFVSNGRFIFVVDVGRRRLRIRSKDKYRDRRWHTVSSGMVFGKTSLKLVLVIDGLRAQDAAVATAGLFVARSPLYVGGIPAGKAKAHVPDTSASSFDGCLRNPQLDGKPLGAPSRTFGVTPCYEGALESGVFFAADGGSISLGTPQQPGLVSLEVRPRSASGLIFHVGTRRSHHLLLYMEETKVAGRAASPWVFRGISCPPCSVHTAPSLPPLPHYVGCVRNLLINQSHVNLLQTGTVRGSVGLRGCPVL</sequence>
<evidence type="ECO:0000256" key="17">
    <source>
        <dbReference type="PROSITE-ProRule" id="PRU00460"/>
    </source>
</evidence>
<dbReference type="GO" id="GO:0030334">
    <property type="term" value="P:regulation of cell migration"/>
    <property type="evidence" value="ECO:0007669"/>
    <property type="project" value="InterPro"/>
</dbReference>
<evidence type="ECO:0000256" key="1">
    <source>
        <dbReference type="ARBA" id="ARBA00004302"/>
    </source>
</evidence>
<feature type="domain" description="Laminin EGF-like" evidence="22">
    <location>
        <begin position="1231"/>
        <end position="1279"/>
    </location>
</feature>
<organism evidence="25 26">
    <name type="scientific">Anser brachyrhynchus</name>
    <name type="common">Pink-footed goose</name>
    <dbReference type="NCBI Taxonomy" id="132585"/>
    <lineage>
        <taxon>Eukaryota</taxon>
        <taxon>Metazoa</taxon>
        <taxon>Chordata</taxon>
        <taxon>Craniata</taxon>
        <taxon>Vertebrata</taxon>
        <taxon>Euteleostomi</taxon>
        <taxon>Archelosauria</taxon>
        <taxon>Archosauria</taxon>
        <taxon>Dinosauria</taxon>
        <taxon>Saurischia</taxon>
        <taxon>Theropoda</taxon>
        <taxon>Coelurosauria</taxon>
        <taxon>Aves</taxon>
        <taxon>Neognathae</taxon>
        <taxon>Galloanserae</taxon>
        <taxon>Anseriformes</taxon>
        <taxon>Anatidae</taxon>
        <taxon>Anserinae</taxon>
        <taxon>Anser</taxon>
    </lineage>
</organism>
<evidence type="ECO:0000256" key="7">
    <source>
        <dbReference type="ARBA" id="ARBA00022889"/>
    </source>
</evidence>
<feature type="disulfide bond" evidence="17">
    <location>
        <begin position="1301"/>
        <end position="1310"/>
    </location>
</feature>
<dbReference type="Pfam" id="PF00052">
    <property type="entry name" value="Laminin_B"/>
    <property type="match status" value="1"/>
</dbReference>
<name>A0A8B9I379_9AVES</name>
<dbReference type="GO" id="GO:0007411">
    <property type="term" value="P:axon guidance"/>
    <property type="evidence" value="ECO:0007669"/>
    <property type="project" value="TreeGrafter"/>
</dbReference>
<dbReference type="Gene3D" id="2.170.300.10">
    <property type="entry name" value="Tie2 ligand-binding domain superfamily"/>
    <property type="match status" value="1"/>
</dbReference>
<feature type="disulfide bond" evidence="17">
    <location>
        <begin position="559"/>
        <end position="568"/>
    </location>
</feature>
<dbReference type="GO" id="GO:0007155">
    <property type="term" value="P:cell adhesion"/>
    <property type="evidence" value="ECO:0007669"/>
    <property type="project" value="UniProtKB-KW"/>
</dbReference>
<feature type="domain" description="Laminin EGF-like" evidence="22">
    <location>
        <begin position="1141"/>
        <end position="1186"/>
    </location>
</feature>
<dbReference type="InterPro" id="IPR001791">
    <property type="entry name" value="Laminin_G"/>
</dbReference>
<evidence type="ECO:0000256" key="4">
    <source>
        <dbReference type="ARBA" id="ARBA00022729"/>
    </source>
</evidence>
<feature type="disulfide bond" evidence="17">
    <location>
        <begin position="540"/>
        <end position="557"/>
    </location>
</feature>
<dbReference type="SMART" id="SM00282">
    <property type="entry name" value="LamG"/>
    <property type="match status" value="2"/>
</dbReference>
<gene>
    <name evidence="25" type="primary">LAMA5</name>
</gene>
<feature type="domain" description="Laminin EGF-like" evidence="22">
    <location>
        <begin position="629"/>
        <end position="681"/>
    </location>
</feature>
<feature type="disulfide bond" evidence="17">
    <location>
        <begin position="515"/>
        <end position="524"/>
    </location>
</feature>
<dbReference type="InterPro" id="IPR002049">
    <property type="entry name" value="LE_dom"/>
</dbReference>
<feature type="disulfide bond" evidence="17">
    <location>
        <begin position="1282"/>
        <end position="1299"/>
    </location>
</feature>
<dbReference type="FunFam" id="2.10.25.10:FF:000467">
    <property type="entry name" value="Laminin subunit alpha 5"/>
    <property type="match status" value="1"/>
</dbReference>
<dbReference type="InterPro" id="IPR056863">
    <property type="entry name" value="LMN_ATRN_NET-like_EGF"/>
</dbReference>
<dbReference type="FunFam" id="2.60.120.200:FF:000150">
    <property type="entry name" value="Laminin subunit alpha 5"/>
    <property type="match status" value="1"/>
</dbReference>
<dbReference type="Gene3D" id="2.60.120.200">
    <property type="match status" value="3"/>
</dbReference>
<dbReference type="FunFam" id="2.10.25.10:FF:000090">
    <property type="entry name" value="laminin subunit alpha"/>
    <property type="match status" value="1"/>
</dbReference>
<dbReference type="PROSITE" id="PS51117">
    <property type="entry name" value="LAMININ_NTER"/>
    <property type="match status" value="1"/>
</dbReference>
<feature type="disulfide bond" evidence="17">
    <location>
        <begin position="1141"/>
        <end position="1153"/>
    </location>
</feature>
<dbReference type="InterPro" id="IPR050440">
    <property type="entry name" value="Laminin/Netrin_ECM"/>
</dbReference>
<dbReference type="FunFam" id="2.60.120.200:FF:000151">
    <property type="entry name" value="Laminin subunit alpha 5"/>
    <property type="match status" value="1"/>
</dbReference>
<feature type="disulfide bond" evidence="17">
    <location>
        <begin position="1556"/>
        <end position="1565"/>
    </location>
</feature>
<dbReference type="GO" id="GO:0005178">
    <property type="term" value="F:integrin binding"/>
    <property type="evidence" value="ECO:0007669"/>
    <property type="project" value="UniProtKB-ARBA"/>
</dbReference>
<dbReference type="Pfam" id="PF00053">
    <property type="entry name" value="EGF_laminin"/>
    <property type="match status" value="12"/>
</dbReference>
<dbReference type="SMART" id="SM00281">
    <property type="entry name" value="LamB"/>
    <property type="match status" value="1"/>
</dbReference>
<dbReference type="FunFam" id="2.10.25.10:FF:000034">
    <property type="entry name" value="Laminin subunit alpha 3"/>
    <property type="match status" value="1"/>
</dbReference>
<comment type="subcellular location">
    <subcellularLocation>
        <location evidence="1">Secreted</location>
        <location evidence="1">Extracellular space</location>
        <location evidence="1">Extracellular matrix</location>
        <location evidence="1">Basement membrane</location>
    </subcellularLocation>
</comment>
<feature type="domain" description="Laminin EGF-like" evidence="22">
    <location>
        <begin position="1280"/>
        <end position="1330"/>
    </location>
</feature>
<dbReference type="Ensembl" id="ENSABRT00000008489.1">
    <property type="protein sequence ID" value="ENSABRP00000005889.1"/>
    <property type="gene ID" value="ENSABRG00000004759.1"/>
</dbReference>
<evidence type="ECO:0000256" key="6">
    <source>
        <dbReference type="ARBA" id="ARBA00022869"/>
    </source>
</evidence>
<dbReference type="FunFam" id="2.10.25.10:FF:000083">
    <property type="entry name" value="Laminin subunit alpha"/>
    <property type="match status" value="2"/>
</dbReference>
<evidence type="ECO:0000256" key="18">
    <source>
        <dbReference type="SAM" id="Coils"/>
    </source>
</evidence>
<evidence type="ECO:0000256" key="14">
    <source>
        <dbReference type="ARBA" id="ARBA00077092"/>
    </source>
</evidence>
<reference evidence="25" key="1">
    <citation type="submission" date="2025-08" db="UniProtKB">
        <authorList>
            <consortium name="Ensembl"/>
        </authorList>
    </citation>
    <scope>IDENTIFICATION</scope>
</reference>
<feature type="domain" description="Laminin EGF-like" evidence="22">
    <location>
        <begin position="1537"/>
        <end position="1586"/>
    </location>
</feature>
<evidence type="ECO:0000256" key="19">
    <source>
        <dbReference type="SAM" id="MobiDB-lite"/>
    </source>
</evidence>
<evidence type="ECO:0000256" key="3">
    <source>
        <dbReference type="ARBA" id="ARBA00022530"/>
    </source>
</evidence>
<dbReference type="CDD" id="cd02795">
    <property type="entry name" value="CBM6-CBM35-CBM36_like"/>
    <property type="match status" value="1"/>
</dbReference>
<keyword evidence="4 20" id="KW-0732">Signal</keyword>
<dbReference type="SMART" id="SM00181">
    <property type="entry name" value="EGF"/>
    <property type="match status" value="9"/>
</dbReference>
<comment type="caution">
    <text evidence="17">Lacks conserved residue(s) required for the propagation of feature annotation.</text>
</comment>
<feature type="domain" description="Laminin IV type A" evidence="23">
    <location>
        <begin position="1310"/>
        <end position="1503"/>
    </location>
</feature>
<evidence type="ECO:0000256" key="9">
    <source>
        <dbReference type="ARBA" id="ARBA00023157"/>
    </source>
</evidence>
<dbReference type="FunFam" id="2.10.25.10:FF:000033">
    <property type="entry name" value="Laminin subunit alpha 2"/>
    <property type="match status" value="1"/>
</dbReference>
<dbReference type="GO" id="GO:0002009">
    <property type="term" value="P:morphogenesis of an epithelium"/>
    <property type="evidence" value="ECO:0007669"/>
    <property type="project" value="UniProtKB-ARBA"/>
</dbReference>
<dbReference type="PROSITE" id="PS01248">
    <property type="entry name" value="EGF_LAM_1"/>
    <property type="match status" value="5"/>
</dbReference>
<evidence type="ECO:0000313" key="25">
    <source>
        <dbReference type="Ensembl" id="ENSABRP00000005889.1"/>
    </source>
</evidence>
<evidence type="ECO:0000313" key="26">
    <source>
        <dbReference type="Proteomes" id="UP000694426"/>
    </source>
</evidence>
<dbReference type="PANTHER" id="PTHR10574:SF406">
    <property type="entry name" value="LAMININ SUBUNIT ALPHA 5"/>
    <property type="match status" value="1"/>
</dbReference>
<accession>A0A8B9I379</accession>
<keyword evidence="26" id="KW-1185">Reference proteome</keyword>
<dbReference type="CDD" id="cd00055">
    <property type="entry name" value="EGF_Lam"/>
    <property type="match status" value="13"/>
</dbReference>
<reference evidence="25" key="2">
    <citation type="submission" date="2025-09" db="UniProtKB">
        <authorList>
            <consortium name="Ensembl"/>
        </authorList>
    </citation>
    <scope>IDENTIFICATION</scope>
</reference>
<feature type="disulfide bond" evidence="17">
    <location>
        <begin position="1143"/>
        <end position="1160"/>
    </location>
</feature>
<evidence type="ECO:0000259" key="21">
    <source>
        <dbReference type="PROSITE" id="PS50025"/>
    </source>
</evidence>
<feature type="disulfide bond" evidence="17">
    <location>
        <begin position="1162"/>
        <end position="1171"/>
    </location>
</feature>
<keyword evidence="10" id="KW-0325">Glycoprotein</keyword>
<dbReference type="Pfam" id="PF24973">
    <property type="entry name" value="EGF_LMN_ATRN"/>
    <property type="match status" value="2"/>
</dbReference>
<feature type="domain" description="Laminin EGF-like" evidence="22">
    <location>
        <begin position="1587"/>
        <end position="1642"/>
    </location>
</feature>
<dbReference type="InterPro" id="IPR000034">
    <property type="entry name" value="Laminin_IV"/>
</dbReference>
<feature type="domain" description="Laminin N-terminal" evidence="24">
    <location>
        <begin position="44"/>
        <end position="303"/>
    </location>
</feature>
<feature type="signal peptide" evidence="20">
    <location>
        <begin position="1"/>
        <end position="33"/>
    </location>
</feature>
<keyword evidence="6" id="KW-0084">Basement membrane</keyword>
<comment type="subunit">
    <text evidence="12">Laminin is a complex glycoprotein, consisting of three different polypeptide chains (alpha, beta, gamma), which are bound to each other by disulfide bonds into a cross-shaped molecule comprising one long and three short arms with globules at each end. Alpha-5 is a subunit of laminin-10 (laminin-511), laminin-11 (laminin-521) and laminin-15 (laminin-523).</text>
</comment>
<dbReference type="GO" id="GO:0005201">
    <property type="term" value="F:extracellular matrix structural constituent"/>
    <property type="evidence" value="ECO:0007669"/>
    <property type="project" value="TreeGrafter"/>
</dbReference>
<evidence type="ECO:0000256" key="13">
    <source>
        <dbReference type="ARBA" id="ARBA00072596"/>
    </source>
</evidence>
<feature type="domain" description="Laminin EGF-like" evidence="22">
    <location>
        <begin position="432"/>
        <end position="476"/>
    </location>
</feature>
<dbReference type="CDD" id="cd00110">
    <property type="entry name" value="LamG"/>
    <property type="match status" value="2"/>
</dbReference>
<dbReference type="GO" id="GO:0005576">
    <property type="term" value="C:extracellular region"/>
    <property type="evidence" value="ECO:0007669"/>
    <property type="project" value="UniProtKB-ARBA"/>
</dbReference>
<feature type="chain" id="PRO_5034340943" description="Laminin subunit alpha-5" evidence="20">
    <location>
        <begin position="34"/>
        <end position="2764"/>
    </location>
</feature>
<feature type="coiled-coil region" evidence="18">
    <location>
        <begin position="1869"/>
        <end position="1903"/>
    </location>
</feature>
<feature type="disulfide bond" evidence="17">
    <location>
        <begin position="1280"/>
        <end position="1292"/>
    </location>
</feature>
<dbReference type="GO" id="GO:0043259">
    <property type="term" value="C:laminin-10 complex"/>
    <property type="evidence" value="ECO:0007669"/>
    <property type="project" value="UniProtKB-ARBA"/>
</dbReference>
<dbReference type="FunFam" id="2.10.25.10:FF:000405">
    <property type="entry name" value="Laminin subunit alpha 5"/>
    <property type="match status" value="1"/>
</dbReference>
<dbReference type="PROSITE" id="PS51115">
    <property type="entry name" value="LAMININ_IVA"/>
    <property type="match status" value="1"/>
</dbReference>
<dbReference type="FunFam" id="2.10.25.10:FF:000388">
    <property type="entry name" value="Laminin subunit alpha"/>
    <property type="match status" value="1"/>
</dbReference>
<dbReference type="Pfam" id="PF02210">
    <property type="entry name" value="Laminin_G_2"/>
    <property type="match status" value="1"/>
</dbReference>
<evidence type="ECO:0000256" key="2">
    <source>
        <dbReference type="ARBA" id="ARBA00022525"/>
    </source>
</evidence>
<feature type="region of interest" description="Disordered" evidence="19">
    <location>
        <begin position="2332"/>
        <end position="2352"/>
    </location>
</feature>